<dbReference type="RefSeq" id="WP_229642286.1">
    <property type="nucleotide sequence ID" value="NZ_JADWDC010000071.1"/>
</dbReference>
<protein>
    <submittedName>
        <fullName evidence="1">Uncharacterized protein</fullName>
    </submittedName>
</protein>
<gene>
    <name evidence="1" type="ORF">I4641_19655</name>
</gene>
<comment type="caution">
    <text evidence="1">The sequence shown here is derived from an EMBL/GenBank/DDBJ whole genome shotgun (WGS) entry which is preliminary data.</text>
</comment>
<evidence type="ECO:0000313" key="2">
    <source>
        <dbReference type="Proteomes" id="UP000729733"/>
    </source>
</evidence>
<reference evidence="1" key="1">
    <citation type="journal article" date="2021" name="Antonie Van Leeuwenhoek">
        <title>Draft genome and description of Waterburya agarophytonicola gen. nov. sp. nov. (Pleurocapsales, Cyanobacteria): a seaweed symbiont.</title>
        <authorList>
            <person name="Bonthond G."/>
            <person name="Shalygin S."/>
            <person name="Bayer T."/>
            <person name="Weinberger F."/>
        </authorList>
    </citation>
    <scope>NUCLEOTIDE SEQUENCE</scope>
    <source>
        <strain evidence="1">KI4</strain>
    </source>
</reference>
<accession>A0A964FGR0</accession>
<sequence length="225" mass="26190">MRSHYQSADSNYPPEIQEFLQKYDRILLDSKGILKLQPAEFYHSLDNTDLRVWCICRAIYQLPTIELIEWLKDNFNLDKAIEIGAGNNYLYHHLGIKGVDNYSEQIPKVKLTHDLLNQPSTNPPSEVEKLDAIAAIKKYQPETVITSWMTLKCEDPEGIDAGHKYAPDEEEILDTGVTYIHIANESIHGDREIMNKPHEKYYFDWLVSRGKYPEKNCIYVWQVES</sequence>
<dbReference type="AlphaFoldDB" id="A0A964FGR0"/>
<dbReference type="EMBL" id="JADWDC010000071">
    <property type="protein sequence ID" value="MCC0179185.1"/>
    <property type="molecule type" value="Genomic_DNA"/>
</dbReference>
<name>A0A964FGR0_9CYAN</name>
<organism evidence="1 2">
    <name type="scientific">Waterburya agarophytonicola KI4</name>
    <dbReference type="NCBI Taxonomy" id="2874699"/>
    <lineage>
        <taxon>Bacteria</taxon>
        <taxon>Bacillati</taxon>
        <taxon>Cyanobacteriota</taxon>
        <taxon>Cyanophyceae</taxon>
        <taxon>Pleurocapsales</taxon>
        <taxon>Hyellaceae</taxon>
        <taxon>Waterburya</taxon>
        <taxon>Waterburya agarophytonicola</taxon>
    </lineage>
</organism>
<evidence type="ECO:0000313" key="1">
    <source>
        <dbReference type="EMBL" id="MCC0179185.1"/>
    </source>
</evidence>
<proteinExistence type="predicted"/>
<dbReference type="Proteomes" id="UP000729733">
    <property type="component" value="Unassembled WGS sequence"/>
</dbReference>
<keyword evidence="2" id="KW-1185">Reference proteome</keyword>